<accession>A0A5Q5CC49</accession>
<organism evidence="1">
    <name type="scientific">Mycobacterium sp. (strain JLS)</name>
    <dbReference type="NCBI Taxonomy" id="164757"/>
    <lineage>
        <taxon>Bacteria</taxon>
        <taxon>Bacillati</taxon>
        <taxon>Actinomycetota</taxon>
        <taxon>Actinomycetes</taxon>
        <taxon>Mycobacteriales</taxon>
        <taxon>Mycobacteriaceae</taxon>
        <taxon>Mycobacterium</taxon>
    </lineage>
</organism>
<dbReference type="CDD" id="cd14739">
    <property type="entry name" value="PAAR_3"/>
    <property type="match status" value="1"/>
</dbReference>
<dbReference type="AlphaFoldDB" id="A0A5Q5CC49"/>
<gene>
    <name evidence="1" type="ordered locus">Mjls_0925</name>
</gene>
<dbReference type="KEGG" id="mjl:Mjls_0925"/>
<sequence length="94" mass="8905">MPPAARVGDPTGHPGIITGPGVPSVLLAGKPAAVVGDMHTCMMPPPAAHPPTPLVGPGCPTVLIGGRVAAVVGDLAGCSAPILPPGAVNVLIGG</sequence>
<protein>
    <submittedName>
        <fullName evidence="1">PAAR repeat-containing protein</fullName>
    </submittedName>
</protein>
<dbReference type="InterPro" id="IPR008727">
    <property type="entry name" value="PAAR_motif"/>
</dbReference>
<dbReference type="EMBL" id="CP000580">
    <property type="protein sequence ID" value="ABN96734.1"/>
    <property type="molecule type" value="Genomic_DNA"/>
</dbReference>
<evidence type="ECO:0000313" key="1">
    <source>
        <dbReference type="EMBL" id="ABN96734.1"/>
    </source>
</evidence>
<name>A0A5Q5CC49_MYCSJ</name>
<proteinExistence type="predicted"/>
<dbReference type="Pfam" id="PF05488">
    <property type="entry name" value="PAAR_motif"/>
    <property type="match status" value="1"/>
</dbReference>
<dbReference type="Gene3D" id="2.60.200.60">
    <property type="match status" value="1"/>
</dbReference>
<reference evidence="1" key="1">
    <citation type="submission" date="2007-02" db="EMBL/GenBank/DDBJ databases">
        <title>Complete sequence of Mycobacterium sp. JLS.</title>
        <authorList>
            <consortium name="US DOE Joint Genome Institute"/>
            <person name="Copeland A."/>
            <person name="Lucas S."/>
            <person name="Lapidus A."/>
            <person name="Barry K."/>
            <person name="Detter J.C."/>
            <person name="Glavina del Rio T."/>
            <person name="Hammon N."/>
            <person name="Israni S."/>
            <person name="Dalin E."/>
            <person name="Tice H."/>
            <person name="Pitluck S."/>
            <person name="Chain P."/>
            <person name="Malfatti S."/>
            <person name="Shin M."/>
            <person name="Vergez L."/>
            <person name="Schmutz J."/>
            <person name="Larimer F."/>
            <person name="Land M."/>
            <person name="Hauser L."/>
            <person name="Kyrpides N."/>
            <person name="Mikhailova N."/>
            <person name="Miller C.D."/>
            <person name="Anderson A.J."/>
            <person name="Sims R.C."/>
            <person name="Richardson P."/>
        </authorList>
    </citation>
    <scope>NUCLEOTIDE SEQUENCE [LARGE SCALE GENOMIC DNA]</scope>
    <source>
        <strain evidence="1">JLS</strain>
    </source>
</reference>